<feature type="chain" id="PRO_5003172090" evidence="1">
    <location>
        <begin position="19"/>
        <end position="260"/>
    </location>
</feature>
<organism evidence="2 3">
    <name type="scientific">Rhodomicrobium vannielii (strain ATCC 17100 / DSM 162 / LMG 4299 / NCIMB 10020 / ATH 3.1.1)</name>
    <dbReference type="NCBI Taxonomy" id="648757"/>
    <lineage>
        <taxon>Bacteria</taxon>
        <taxon>Pseudomonadati</taxon>
        <taxon>Pseudomonadota</taxon>
        <taxon>Alphaproteobacteria</taxon>
        <taxon>Hyphomicrobiales</taxon>
        <taxon>Hyphomicrobiaceae</taxon>
        <taxon>Rhodomicrobium</taxon>
    </lineage>
</organism>
<accession>E3I0H9</accession>
<dbReference type="HOGENOM" id="CLU_1069114_0_0_5"/>
<keyword evidence="3" id="KW-1185">Reference proteome</keyword>
<dbReference type="OrthoDB" id="7551043at2"/>
<evidence type="ECO:0000313" key="3">
    <source>
        <dbReference type="Proteomes" id="UP000001399"/>
    </source>
</evidence>
<dbReference type="eggNOG" id="ENOG50312BP">
    <property type="taxonomic scope" value="Bacteria"/>
</dbReference>
<dbReference type="KEGG" id="rva:Rvan_0713"/>
<dbReference type="RefSeq" id="WP_013418393.1">
    <property type="nucleotide sequence ID" value="NC_014664.1"/>
</dbReference>
<dbReference type="EMBL" id="CP002292">
    <property type="protein sequence ID" value="ADP69989.1"/>
    <property type="molecule type" value="Genomic_DNA"/>
</dbReference>
<keyword evidence="1" id="KW-0732">Signal</keyword>
<gene>
    <name evidence="2" type="ordered locus">Rvan_0713</name>
</gene>
<dbReference type="AlphaFoldDB" id="E3I0H9"/>
<dbReference type="Proteomes" id="UP000001399">
    <property type="component" value="Chromosome"/>
</dbReference>
<evidence type="ECO:0000256" key="1">
    <source>
        <dbReference type="SAM" id="SignalP"/>
    </source>
</evidence>
<evidence type="ECO:0000313" key="2">
    <source>
        <dbReference type="EMBL" id="ADP69989.1"/>
    </source>
</evidence>
<reference evidence="3" key="1">
    <citation type="journal article" date="2011" name="J. Bacteriol.">
        <title>Genome sequences of eight morphologically diverse alphaproteobacteria.</title>
        <authorList>
            <consortium name="US DOE Joint Genome Institute"/>
            <person name="Brown P.J."/>
            <person name="Kysela D.T."/>
            <person name="Buechlein A."/>
            <person name="Hemmerich C."/>
            <person name="Brun Y.V."/>
        </authorList>
    </citation>
    <scope>NUCLEOTIDE SEQUENCE [LARGE SCALE GENOMIC DNA]</scope>
    <source>
        <strain evidence="3">ATCC 17100 / ATH 3.1.1 / DSM 162 / LMG 4299</strain>
    </source>
</reference>
<name>E3I0H9_RHOVT</name>
<sequence length="260" mass="27504">MLRSVLGVLLIACTAALAGGGFYAAASLKAEMIDPATLCPRNGATSATLILIDRTDPLTPVEQAFAKDLIAAHRDAAARGERIAVKVLRERERGLGVALETLVDLCNPGAGAEVNPFFENPKRIAVRYESAFLQPVEDALAALGHEGTATASPIAEALALGVQSLDVQPEGLLKVILISDMMEYGPGASAYNGTLTPAALTERLLPEVRPALSAARTKVVLLPRPRFAKQQASALKVWRRLFLELSGRDPDLMQPFGSGA</sequence>
<dbReference type="STRING" id="648757.Rvan_0713"/>
<protein>
    <submittedName>
        <fullName evidence="2">Uncharacterized protein</fullName>
    </submittedName>
</protein>
<feature type="signal peptide" evidence="1">
    <location>
        <begin position="1"/>
        <end position="18"/>
    </location>
</feature>
<proteinExistence type="predicted"/>